<comment type="caution">
    <text evidence="2">The sequence shown here is derived from an EMBL/GenBank/DDBJ whole genome shotgun (WGS) entry which is preliminary data.</text>
</comment>
<name>A0A645FW77_9ZZZZ</name>
<proteinExistence type="predicted"/>
<protein>
    <recommendedName>
        <fullName evidence="3">Tetratricopeptide repeat protein</fullName>
    </recommendedName>
</protein>
<keyword evidence="1" id="KW-1133">Transmembrane helix</keyword>
<keyword evidence="1" id="KW-0472">Membrane</keyword>
<dbReference type="AlphaFoldDB" id="A0A645FW77"/>
<feature type="transmembrane region" description="Helical" evidence="1">
    <location>
        <begin position="12"/>
        <end position="35"/>
    </location>
</feature>
<dbReference type="InterPro" id="IPR011990">
    <property type="entry name" value="TPR-like_helical_dom_sf"/>
</dbReference>
<dbReference type="SUPFAM" id="SSF48452">
    <property type="entry name" value="TPR-like"/>
    <property type="match status" value="1"/>
</dbReference>
<dbReference type="Gene3D" id="1.25.40.10">
    <property type="entry name" value="Tetratricopeptide repeat domain"/>
    <property type="match status" value="1"/>
</dbReference>
<dbReference type="EMBL" id="VSSQ01066208">
    <property type="protein sequence ID" value="MPN18791.1"/>
    <property type="molecule type" value="Genomic_DNA"/>
</dbReference>
<keyword evidence="1" id="KW-0812">Transmembrane</keyword>
<evidence type="ECO:0008006" key="3">
    <source>
        <dbReference type="Google" id="ProtNLM"/>
    </source>
</evidence>
<accession>A0A645FW77</accession>
<gene>
    <name evidence="2" type="ORF">SDC9_166154</name>
</gene>
<evidence type="ECO:0000313" key="2">
    <source>
        <dbReference type="EMBL" id="MPN18791.1"/>
    </source>
</evidence>
<organism evidence="2">
    <name type="scientific">bioreactor metagenome</name>
    <dbReference type="NCBI Taxonomy" id="1076179"/>
    <lineage>
        <taxon>unclassified sequences</taxon>
        <taxon>metagenomes</taxon>
        <taxon>ecological metagenomes</taxon>
    </lineage>
</organism>
<sequence>MKFLGRSSKRVRFIVLGAVILMTGATAAFFAYNLVTHHREMAVFQSAADAETAGDEFKTSGDTAGAEADFTKAEKLYLQCLRRDINNEAAVTGLARVLAKQGRWREASHMWSRAMTLNPFKQEYRDEFVNSLLHCANYSALISYLESLPQGEQNEPQNIELKIFAEACSGQLLKTQELMVPLSSVRQPMWGLGWAAAEMLLDGTPHAPFTPDLMVRASSDYLRP</sequence>
<reference evidence="2" key="1">
    <citation type="submission" date="2019-08" db="EMBL/GenBank/DDBJ databases">
        <authorList>
            <person name="Kucharzyk K."/>
            <person name="Murdoch R.W."/>
            <person name="Higgins S."/>
            <person name="Loffler F."/>
        </authorList>
    </citation>
    <scope>NUCLEOTIDE SEQUENCE</scope>
</reference>
<evidence type="ECO:0000256" key="1">
    <source>
        <dbReference type="SAM" id="Phobius"/>
    </source>
</evidence>